<dbReference type="RefSeq" id="WP_379907730.1">
    <property type="nucleotide sequence ID" value="NZ_JBHSWE010000001.1"/>
</dbReference>
<dbReference type="Gene3D" id="2.40.50.870">
    <property type="entry name" value="Protein of unknown function (DUF3299)"/>
    <property type="match status" value="1"/>
</dbReference>
<organism evidence="2 3">
    <name type="scientific">Marinobacterium aestuariivivens</name>
    <dbReference type="NCBI Taxonomy" id="1698799"/>
    <lineage>
        <taxon>Bacteria</taxon>
        <taxon>Pseudomonadati</taxon>
        <taxon>Pseudomonadota</taxon>
        <taxon>Gammaproteobacteria</taxon>
        <taxon>Oceanospirillales</taxon>
        <taxon>Oceanospirillaceae</taxon>
        <taxon>Marinobacterium</taxon>
    </lineage>
</organism>
<dbReference type="Proteomes" id="UP001596422">
    <property type="component" value="Unassembled WGS sequence"/>
</dbReference>
<dbReference type="InterPro" id="IPR021727">
    <property type="entry name" value="DUF3299"/>
</dbReference>
<evidence type="ECO:0000256" key="1">
    <source>
        <dbReference type="SAM" id="SignalP"/>
    </source>
</evidence>
<gene>
    <name evidence="2" type="ORF">ACFQDL_02775</name>
</gene>
<reference evidence="3" key="1">
    <citation type="journal article" date="2019" name="Int. J. Syst. Evol. Microbiol.">
        <title>The Global Catalogue of Microorganisms (GCM) 10K type strain sequencing project: providing services to taxonomists for standard genome sequencing and annotation.</title>
        <authorList>
            <consortium name="The Broad Institute Genomics Platform"/>
            <consortium name="The Broad Institute Genome Sequencing Center for Infectious Disease"/>
            <person name="Wu L."/>
            <person name="Ma J."/>
        </authorList>
    </citation>
    <scope>NUCLEOTIDE SEQUENCE [LARGE SCALE GENOMIC DNA]</scope>
    <source>
        <strain evidence="3">NBRC 111756</strain>
    </source>
</reference>
<feature type="chain" id="PRO_5046360855" evidence="1">
    <location>
        <begin position="22"/>
        <end position="178"/>
    </location>
</feature>
<sequence length="178" mass="19828">MKRLISVCCLLLCCWILPAAAAESLNGQPVETIDWEALMPQNFSFEQVYGSEDFGDLDDFDPRAQRKLDEMMSALQSAPVVPELDGRMVRLPGFVVPLEGDGQTVTSFFLVPWFGACIHTPPPPSNQIVHATFEPGTRLENLYDAVWITGVLTVEAFSHDLASAGYRLEAYRIEPYTE</sequence>
<feature type="signal peptide" evidence="1">
    <location>
        <begin position="1"/>
        <end position="21"/>
    </location>
</feature>
<keyword evidence="3" id="KW-1185">Reference proteome</keyword>
<dbReference type="Pfam" id="PF11736">
    <property type="entry name" value="DUF3299"/>
    <property type="match status" value="1"/>
</dbReference>
<name>A0ABW1ZVL2_9GAMM</name>
<keyword evidence="1" id="KW-0732">Signal</keyword>
<dbReference type="EMBL" id="JBHSWE010000001">
    <property type="protein sequence ID" value="MFC6669151.1"/>
    <property type="molecule type" value="Genomic_DNA"/>
</dbReference>
<accession>A0ABW1ZVL2</accession>
<proteinExistence type="predicted"/>
<evidence type="ECO:0000313" key="2">
    <source>
        <dbReference type="EMBL" id="MFC6669151.1"/>
    </source>
</evidence>
<comment type="caution">
    <text evidence="2">The sequence shown here is derived from an EMBL/GenBank/DDBJ whole genome shotgun (WGS) entry which is preliminary data.</text>
</comment>
<evidence type="ECO:0000313" key="3">
    <source>
        <dbReference type="Proteomes" id="UP001596422"/>
    </source>
</evidence>
<protein>
    <submittedName>
        <fullName evidence="2">DUF3299 domain-containing protein</fullName>
    </submittedName>
</protein>